<feature type="region of interest" description="Disordered" evidence="1">
    <location>
        <begin position="211"/>
        <end position="238"/>
    </location>
</feature>
<feature type="compositionally biased region" description="Polar residues" evidence="1">
    <location>
        <begin position="329"/>
        <end position="339"/>
    </location>
</feature>
<reference evidence="2" key="2">
    <citation type="submission" date="2023-05" db="EMBL/GenBank/DDBJ databases">
        <authorList>
            <consortium name="Lawrence Berkeley National Laboratory"/>
            <person name="Steindorff A."/>
            <person name="Hensen N."/>
            <person name="Bonometti L."/>
            <person name="Westerberg I."/>
            <person name="Brannstrom I.O."/>
            <person name="Guillou S."/>
            <person name="Cros-Aarteil S."/>
            <person name="Calhoun S."/>
            <person name="Haridas S."/>
            <person name="Kuo A."/>
            <person name="Mondo S."/>
            <person name="Pangilinan J."/>
            <person name="Riley R."/>
            <person name="Labutti K."/>
            <person name="Andreopoulos B."/>
            <person name="Lipzen A."/>
            <person name="Chen C."/>
            <person name="Yanf M."/>
            <person name="Daum C."/>
            <person name="Ng V."/>
            <person name="Clum A."/>
            <person name="Ohm R."/>
            <person name="Martin F."/>
            <person name="Silar P."/>
            <person name="Natvig D."/>
            <person name="Lalanne C."/>
            <person name="Gautier V."/>
            <person name="Ament-Velasquez S.L."/>
            <person name="Kruys A."/>
            <person name="Hutchinson M.I."/>
            <person name="Powell A.J."/>
            <person name="Barry K."/>
            <person name="Miller A.N."/>
            <person name="Grigoriev I.V."/>
            <person name="Debuchy R."/>
            <person name="Gladieux P."/>
            <person name="Thoren M.H."/>
            <person name="Johannesson H."/>
        </authorList>
    </citation>
    <scope>NUCLEOTIDE SEQUENCE</scope>
    <source>
        <strain evidence="2">CBS 538.74</strain>
    </source>
</reference>
<dbReference type="AlphaFoldDB" id="A0AAN6VPH5"/>
<reference evidence="2" key="1">
    <citation type="journal article" date="2023" name="Mol. Phylogenet. Evol.">
        <title>Genome-scale phylogeny and comparative genomics of the fungal order Sordariales.</title>
        <authorList>
            <person name="Hensen N."/>
            <person name="Bonometti L."/>
            <person name="Westerberg I."/>
            <person name="Brannstrom I.O."/>
            <person name="Guillou S."/>
            <person name="Cros-Aarteil S."/>
            <person name="Calhoun S."/>
            <person name="Haridas S."/>
            <person name="Kuo A."/>
            <person name="Mondo S."/>
            <person name="Pangilinan J."/>
            <person name="Riley R."/>
            <person name="LaButti K."/>
            <person name="Andreopoulos B."/>
            <person name="Lipzen A."/>
            <person name="Chen C."/>
            <person name="Yan M."/>
            <person name="Daum C."/>
            <person name="Ng V."/>
            <person name="Clum A."/>
            <person name="Steindorff A."/>
            <person name="Ohm R.A."/>
            <person name="Martin F."/>
            <person name="Silar P."/>
            <person name="Natvig D.O."/>
            <person name="Lalanne C."/>
            <person name="Gautier V."/>
            <person name="Ament-Velasquez S.L."/>
            <person name="Kruys A."/>
            <person name="Hutchinson M.I."/>
            <person name="Powell A.J."/>
            <person name="Barry K."/>
            <person name="Miller A.N."/>
            <person name="Grigoriev I.V."/>
            <person name="Debuchy R."/>
            <person name="Gladieux P."/>
            <person name="Hiltunen Thoren M."/>
            <person name="Johannesson H."/>
        </authorList>
    </citation>
    <scope>NUCLEOTIDE SEQUENCE</scope>
    <source>
        <strain evidence="2">CBS 538.74</strain>
    </source>
</reference>
<feature type="compositionally biased region" description="Polar residues" evidence="1">
    <location>
        <begin position="309"/>
        <end position="321"/>
    </location>
</feature>
<gene>
    <name evidence="2" type="ORF">C8A00DRAFT_14844</name>
</gene>
<protein>
    <submittedName>
        <fullName evidence="2">Uncharacterized protein</fullName>
    </submittedName>
</protein>
<dbReference type="Proteomes" id="UP001302745">
    <property type="component" value="Unassembled WGS sequence"/>
</dbReference>
<comment type="caution">
    <text evidence="2">The sequence shown here is derived from an EMBL/GenBank/DDBJ whole genome shotgun (WGS) entry which is preliminary data.</text>
</comment>
<evidence type="ECO:0000313" key="2">
    <source>
        <dbReference type="EMBL" id="KAK4154006.1"/>
    </source>
</evidence>
<sequence>MSEGLERTDHFERLPWTDFNYDSLLSIFAPVVEQPWLHPPPRRGIDPMEVEIFDEKSVESHLTKYTMPLVNAALIQANGLLGHDDNHRGHIWATGRGGTTSGRPDWSVCSPDRKHQSGRYVNLVPGDTKVSKKWLPTLKRDNLAQWALPIRQVFSYSRDLKVRYGFIITDADLVVLRFRRFEIGPGSSQSRPMRAYLARARMLSTASDTSAISATSLARPPSSTGAQGSEYSDSQPTGEFAPPEYCTIPWSNYNTALDGKPSKRKSPVLTVRLALFYLCLLAGNSPDTSMGHDYPPLNSWTKTGAGYVHNSTGKKVTQPPENATVVDPRSNSSTRSDSA</sequence>
<organism evidence="2 3">
    <name type="scientific">Chaetomidium leptoderma</name>
    <dbReference type="NCBI Taxonomy" id="669021"/>
    <lineage>
        <taxon>Eukaryota</taxon>
        <taxon>Fungi</taxon>
        <taxon>Dikarya</taxon>
        <taxon>Ascomycota</taxon>
        <taxon>Pezizomycotina</taxon>
        <taxon>Sordariomycetes</taxon>
        <taxon>Sordariomycetidae</taxon>
        <taxon>Sordariales</taxon>
        <taxon>Chaetomiaceae</taxon>
        <taxon>Chaetomidium</taxon>
    </lineage>
</organism>
<keyword evidence="3" id="KW-1185">Reference proteome</keyword>
<evidence type="ECO:0000256" key="1">
    <source>
        <dbReference type="SAM" id="MobiDB-lite"/>
    </source>
</evidence>
<proteinExistence type="predicted"/>
<evidence type="ECO:0000313" key="3">
    <source>
        <dbReference type="Proteomes" id="UP001302745"/>
    </source>
</evidence>
<accession>A0AAN6VPH5</accession>
<feature type="compositionally biased region" description="Polar residues" evidence="1">
    <location>
        <begin position="221"/>
        <end position="237"/>
    </location>
</feature>
<feature type="region of interest" description="Disordered" evidence="1">
    <location>
        <begin position="308"/>
        <end position="339"/>
    </location>
</feature>
<feature type="non-terminal residue" evidence="2">
    <location>
        <position position="339"/>
    </location>
</feature>
<dbReference type="EMBL" id="MU856924">
    <property type="protein sequence ID" value="KAK4154006.1"/>
    <property type="molecule type" value="Genomic_DNA"/>
</dbReference>
<name>A0AAN6VPH5_9PEZI</name>